<dbReference type="AlphaFoldDB" id="A0A3N4M8P0"/>
<protein>
    <submittedName>
        <fullName evidence="1">Uncharacterized protein</fullName>
    </submittedName>
</protein>
<proteinExistence type="predicted"/>
<sequence>MKTERITIEVPGNTTVKEVQEILMNVADMLGKNSPGQQITEVFDTLRNAARPKDTGTFFTGPTASA</sequence>
<keyword evidence="2" id="KW-1185">Reference proteome</keyword>
<dbReference type="EMBL" id="RMBX01000023">
    <property type="protein sequence ID" value="RPD37886.1"/>
    <property type="molecule type" value="Genomic_DNA"/>
</dbReference>
<organism evidence="1 2">
    <name type="scientific">Chitinophaga barathri</name>
    <dbReference type="NCBI Taxonomy" id="1647451"/>
    <lineage>
        <taxon>Bacteria</taxon>
        <taxon>Pseudomonadati</taxon>
        <taxon>Bacteroidota</taxon>
        <taxon>Chitinophagia</taxon>
        <taxon>Chitinophagales</taxon>
        <taxon>Chitinophagaceae</taxon>
        <taxon>Chitinophaga</taxon>
    </lineage>
</organism>
<name>A0A3N4M8P0_9BACT</name>
<dbReference type="RefSeq" id="WP_120519491.1">
    <property type="nucleotide sequence ID" value="NZ_QXZY01000022.1"/>
</dbReference>
<evidence type="ECO:0000313" key="2">
    <source>
        <dbReference type="Proteomes" id="UP000279089"/>
    </source>
</evidence>
<accession>A0A3N4M8P0</accession>
<comment type="caution">
    <text evidence="1">The sequence shown here is derived from an EMBL/GenBank/DDBJ whole genome shotgun (WGS) entry which is preliminary data.</text>
</comment>
<dbReference type="Proteomes" id="UP000279089">
    <property type="component" value="Unassembled WGS sequence"/>
</dbReference>
<evidence type="ECO:0000313" key="1">
    <source>
        <dbReference type="EMBL" id="RPD37886.1"/>
    </source>
</evidence>
<gene>
    <name evidence="1" type="ORF">EG028_27790</name>
</gene>
<reference evidence="2" key="1">
    <citation type="submission" date="2018-11" db="EMBL/GenBank/DDBJ databases">
        <title>Chitinophaga lutea sp.nov., isolate from arsenic contaminated soil.</title>
        <authorList>
            <person name="Zong Y."/>
        </authorList>
    </citation>
    <scope>NUCLEOTIDE SEQUENCE [LARGE SCALE GENOMIC DNA]</scope>
    <source>
        <strain evidence="2">YLT18</strain>
    </source>
</reference>